<keyword evidence="2" id="KW-0521">NADP</keyword>
<comment type="caution">
    <text evidence="4">The sequence shown here is derived from an EMBL/GenBank/DDBJ whole genome shotgun (WGS) entry which is preliminary data.</text>
</comment>
<evidence type="ECO:0000256" key="2">
    <source>
        <dbReference type="ARBA" id="ARBA00022857"/>
    </source>
</evidence>
<keyword evidence="5" id="KW-1185">Reference proteome</keyword>
<comment type="similarity">
    <text evidence="1">Belongs to the short-chain dehydrogenases/reductases (SDR) family.</text>
</comment>
<name>K0KDK4_WICCF</name>
<dbReference type="Gene3D" id="3.40.50.720">
    <property type="entry name" value="NAD(P)-binding Rossmann-like Domain"/>
    <property type="match status" value="1"/>
</dbReference>
<accession>K0KDK4</accession>
<dbReference type="GO" id="GO:0016491">
    <property type="term" value="F:oxidoreductase activity"/>
    <property type="evidence" value="ECO:0007669"/>
    <property type="project" value="UniProtKB-KW"/>
</dbReference>
<dbReference type="InterPro" id="IPR002347">
    <property type="entry name" value="SDR_fam"/>
</dbReference>
<evidence type="ECO:0000256" key="3">
    <source>
        <dbReference type="ARBA" id="ARBA00023002"/>
    </source>
</evidence>
<evidence type="ECO:0000256" key="1">
    <source>
        <dbReference type="ARBA" id="ARBA00006484"/>
    </source>
</evidence>
<protein>
    <submittedName>
        <fullName evidence="4">Uncharacterized protein</fullName>
    </submittedName>
</protein>
<evidence type="ECO:0000313" key="4">
    <source>
        <dbReference type="EMBL" id="CCH43200.1"/>
    </source>
</evidence>
<dbReference type="PANTHER" id="PTHR24320">
    <property type="entry name" value="RETINOL DEHYDROGENASE"/>
    <property type="match status" value="1"/>
</dbReference>
<dbReference type="SUPFAM" id="SSF51735">
    <property type="entry name" value="NAD(P)-binding Rossmann-fold domains"/>
    <property type="match status" value="1"/>
</dbReference>
<proteinExistence type="inferred from homology"/>
<evidence type="ECO:0000313" key="5">
    <source>
        <dbReference type="Proteomes" id="UP000009328"/>
    </source>
</evidence>
<dbReference type="PANTHER" id="PTHR24320:SF236">
    <property type="entry name" value="SHORT-CHAIN DEHYDROGENASE-RELATED"/>
    <property type="match status" value="1"/>
</dbReference>
<sequence length="325" mass="36023">MVSALSEAFKDFRPNPPTFLPKDYPDLTDKVALITGTTSGIGYETAKALLKQKATVILINRSTTRSQDAVTKMKSELDVNINDDKIHLVEADLSDLGSIKPAIEKLIKETQINKIHYAIYNAGVMRPPRGTLTKQGYEAQIGINSLCHHLLNKFIEPLLLNAVDKSTNFNPRTIWIGSLAHFSSPKDGGIDWDSFQNAELSDSTVSYAQSKTANTYQSYIQSQRLKDQGVLSFTINPGYIGSDAARSMGSVVNYIWKKTTYHPVKGSYVVLFGALSPNIGLEDSGKYIGPWGEFRELREDIEAGFTNGTAAKFEKWADEQVEPYL</sequence>
<dbReference type="InParanoid" id="K0KDK4"/>
<dbReference type="HOGENOM" id="CLU_010194_44_6_1"/>
<dbReference type="eggNOG" id="KOG1208">
    <property type="taxonomic scope" value="Eukaryota"/>
</dbReference>
<dbReference type="AlphaFoldDB" id="K0KDK4"/>
<gene>
    <name evidence="4" type="ORF">BN7_2747</name>
</gene>
<dbReference type="EMBL" id="CAIF01000070">
    <property type="protein sequence ID" value="CCH43200.1"/>
    <property type="molecule type" value="Genomic_DNA"/>
</dbReference>
<dbReference type="PRINTS" id="PR00081">
    <property type="entry name" value="GDHRDH"/>
</dbReference>
<dbReference type="Pfam" id="PF00106">
    <property type="entry name" value="adh_short"/>
    <property type="match status" value="1"/>
</dbReference>
<dbReference type="STRING" id="1206466.K0KDK4"/>
<keyword evidence="3" id="KW-0560">Oxidoreductase</keyword>
<dbReference type="Proteomes" id="UP000009328">
    <property type="component" value="Unassembled WGS sequence"/>
</dbReference>
<reference evidence="4 5" key="1">
    <citation type="journal article" date="2012" name="Eukaryot. Cell">
        <title>Draft genome sequence of Wickerhamomyces ciferrii NRRL Y-1031 F-60-10.</title>
        <authorList>
            <person name="Schneider J."/>
            <person name="Andrea H."/>
            <person name="Blom J."/>
            <person name="Jaenicke S."/>
            <person name="Ruckert C."/>
            <person name="Schorsch C."/>
            <person name="Szczepanowski R."/>
            <person name="Farwick M."/>
            <person name="Goesmann A."/>
            <person name="Puhler A."/>
            <person name="Schaffer S."/>
            <person name="Tauch A."/>
            <person name="Kohler T."/>
            <person name="Brinkrolf K."/>
        </authorList>
    </citation>
    <scope>NUCLEOTIDE SEQUENCE [LARGE SCALE GENOMIC DNA]</scope>
    <source>
        <strain evidence="5">ATCC 14091 / BCRC 22168 / CBS 111 / JCM 3599 / NBRC 0793 / NRRL Y-1031 F-60-10</strain>
    </source>
</reference>
<organism evidence="4 5">
    <name type="scientific">Wickerhamomyces ciferrii (strain ATCC 14091 / BCRC 22168 / CBS 111 / JCM 3599 / NBRC 0793 / NRRL Y-1031 F-60-10)</name>
    <name type="common">Yeast</name>
    <name type="synonym">Pichia ciferrii</name>
    <dbReference type="NCBI Taxonomy" id="1206466"/>
    <lineage>
        <taxon>Eukaryota</taxon>
        <taxon>Fungi</taxon>
        <taxon>Dikarya</taxon>
        <taxon>Ascomycota</taxon>
        <taxon>Saccharomycotina</taxon>
        <taxon>Saccharomycetes</taxon>
        <taxon>Phaffomycetales</taxon>
        <taxon>Wickerhamomycetaceae</taxon>
        <taxon>Wickerhamomyces</taxon>
    </lineage>
</organism>
<dbReference type="InterPro" id="IPR036291">
    <property type="entry name" value="NAD(P)-bd_dom_sf"/>
</dbReference>